<keyword evidence="2" id="KW-1185">Reference proteome</keyword>
<reference evidence="1 2" key="1">
    <citation type="submission" date="2017-05" db="EMBL/GenBank/DDBJ databases">
        <authorList>
            <person name="Alvarado S."/>
            <person name="Chung H.-M.M."/>
            <person name="Stoner T.H."/>
            <person name="Garlena R.A."/>
            <person name="Russell D.A."/>
            <person name="Pope W.H."/>
            <person name="Jacobs-Sera D."/>
            <person name="Hatfull G.F."/>
        </authorList>
    </citation>
    <scope>NUCLEOTIDE SEQUENCE [LARGE SCALE GENOMIC DNA]</scope>
</reference>
<evidence type="ECO:0000313" key="2">
    <source>
        <dbReference type="Proteomes" id="UP000221537"/>
    </source>
</evidence>
<dbReference type="RefSeq" id="YP_009952014.1">
    <property type="nucleotide sequence ID" value="NC_051607.1"/>
</dbReference>
<dbReference type="Proteomes" id="UP000221537">
    <property type="component" value="Segment"/>
</dbReference>
<dbReference type="EMBL" id="MF140406">
    <property type="protein sequence ID" value="ASW31802.1"/>
    <property type="molecule type" value="Genomic_DNA"/>
</dbReference>
<organism evidence="1 2">
    <name type="scientific">Mycobacterium phage DarthP</name>
    <dbReference type="NCBI Taxonomy" id="2015879"/>
    <lineage>
        <taxon>Viruses</taxon>
        <taxon>Duplodnaviria</taxon>
        <taxon>Heunggongvirae</taxon>
        <taxon>Uroviricota</taxon>
        <taxon>Caudoviricetes</taxon>
        <taxon>Weiservirinae</taxon>
        <taxon>Amginevirus</taxon>
        <taxon>Amginevirus darthP</taxon>
    </lineage>
</organism>
<protein>
    <submittedName>
        <fullName evidence="1">Uncharacterized protein</fullName>
    </submittedName>
</protein>
<proteinExistence type="predicted"/>
<dbReference type="GeneID" id="60323460"/>
<evidence type="ECO:0000313" key="1">
    <source>
        <dbReference type="EMBL" id="ASW31802.1"/>
    </source>
</evidence>
<sequence length="155" mass="17355">MTDSKRPWWADREVVETWVEQKRFDATLAYLDGLAVAVEHRIAYGVDDSAVAAKQALDGLDALWHNDRLVVARMDFDPSVELLLTVGEDGVNAHLAAAEPSKPEPLPFQRDDPALVMVCACTHDYPRHTAVGCMELGCWCNRFRYSHDDERASNA</sequence>
<dbReference type="KEGG" id="vg:60323460"/>
<gene>
    <name evidence="1" type="primary">56</name>
    <name evidence="1" type="ORF">SEA_DARTHP_56</name>
</gene>
<accession>A0A286MRC7</accession>
<name>A0A286MRC7_9CAUD</name>